<reference evidence="15 16" key="1">
    <citation type="submission" date="2023-03" db="EMBL/GenBank/DDBJ databases">
        <title>Genome sequence of Lichtheimia ornata CBS 291.66.</title>
        <authorList>
            <person name="Mohabir J.T."/>
            <person name="Shea T.P."/>
            <person name="Kurbessoian T."/>
            <person name="Berby B."/>
            <person name="Fontaine J."/>
            <person name="Livny J."/>
            <person name="Gnirke A."/>
            <person name="Stajich J.E."/>
            <person name="Cuomo C.A."/>
        </authorList>
    </citation>
    <scope>NUCLEOTIDE SEQUENCE [LARGE SCALE GENOMIC DNA]</scope>
    <source>
        <strain evidence="15">CBS 291.66</strain>
    </source>
</reference>
<evidence type="ECO:0000256" key="12">
    <source>
        <dbReference type="PIRSR" id="PIRSR601382-3"/>
    </source>
</evidence>
<evidence type="ECO:0000313" key="15">
    <source>
        <dbReference type="EMBL" id="KAJ8659747.1"/>
    </source>
</evidence>
<feature type="active site" description="Proton donor" evidence="10">
    <location>
        <position position="160"/>
    </location>
</feature>
<keyword evidence="14" id="KW-0472">Membrane</keyword>
<comment type="pathway">
    <text evidence="2">Protein modification; protein glycosylation.</text>
</comment>
<evidence type="ECO:0000256" key="8">
    <source>
        <dbReference type="ARBA" id="ARBA00047669"/>
    </source>
</evidence>
<dbReference type="GeneID" id="83211753"/>
<keyword evidence="14" id="KW-1133">Transmembrane helix</keyword>
<dbReference type="GO" id="GO:0016020">
    <property type="term" value="C:membrane"/>
    <property type="evidence" value="ECO:0007669"/>
    <property type="project" value="InterPro"/>
</dbReference>
<dbReference type="AlphaFoldDB" id="A0AAD7V8B0"/>
<dbReference type="GO" id="GO:0004571">
    <property type="term" value="F:mannosyl-oligosaccharide 1,2-alpha-mannosidase activity"/>
    <property type="evidence" value="ECO:0007669"/>
    <property type="project" value="UniProtKB-EC"/>
</dbReference>
<accession>A0AAD7V8B0</accession>
<evidence type="ECO:0000256" key="6">
    <source>
        <dbReference type="ARBA" id="ARBA00022837"/>
    </source>
</evidence>
<dbReference type="GO" id="GO:0005975">
    <property type="term" value="P:carbohydrate metabolic process"/>
    <property type="evidence" value="ECO:0007669"/>
    <property type="project" value="InterPro"/>
</dbReference>
<dbReference type="InterPro" id="IPR036026">
    <property type="entry name" value="Seven-hairpin_glycosidases"/>
</dbReference>
<evidence type="ECO:0000256" key="11">
    <source>
        <dbReference type="PIRSR" id="PIRSR601382-2"/>
    </source>
</evidence>
<dbReference type="PANTHER" id="PTHR11742">
    <property type="entry name" value="MANNOSYL-OLIGOSACCHARIDE ALPHA-1,2-MANNOSIDASE-RELATED"/>
    <property type="match status" value="1"/>
</dbReference>
<evidence type="ECO:0000256" key="14">
    <source>
        <dbReference type="SAM" id="Phobius"/>
    </source>
</evidence>
<sequence>MILLSSVPYRWRYIIGFVIFSLVVLQSWFITHPHHPPGHNELSVPTNDDQTPPMPSNGFASKLPTIQHPNVMTEPDPRREAIVDAFRHAWAGYKEYAWTHDELKPVSKSFKDPFGGWGASLVDGLSTLLVMGLEDEFREALPELEKIEFHAFDGKVSVFESIIRYLGGLLSAYELSNEQYPILLEKADELGQALLPAFDTPSGLPTHEWNPARGKAPSNTTLIAEVGTVQLEFFTLSRHTGKKIYAEKAQAIVNFLENAGYEHGIYVPGLYPSGMQTTKGRFTDATCSFGAMGDSAYEYFLKEHILTDGAMPQYARLYTQSIDSMKRYMLRQLPGTRFLFLPPYDTRTDTLKKHMDHLTCFAPGMLAMGAKVLDRPEDMTIAKGLLEMCVYMYRSTSTGLCPENWVADDTEPYNPLTYTLSRDEIINAHDWWYNANANTPPARAVQPIGASTGEPPSLLSSKLPSAPLPRPNGLRVNDKRYLLRPETLESLYMLYRITGDPIYQEYGWEIFQAIEKYCKTEAGYASIINVEMARRGTNQLDSMESFLFAETLKYLYLLFSPGNVISLDEYVFNTEAHPLVRRKWI</sequence>
<dbReference type="Gene3D" id="1.50.10.10">
    <property type="match status" value="1"/>
</dbReference>
<feature type="binding site" evidence="11">
    <location>
        <position position="574"/>
    </location>
    <ligand>
        <name>Ca(2+)</name>
        <dbReference type="ChEBI" id="CHEBI:29108"/>
    </ligand>
</feature>
<dbReference type="InterPro" id="IPR012341">
    <property type="entry name" value="6hp_glycosidase-like_sf"/>
</dbReference>
<evidence type="ECO:0000256" key="7">
    <source>
        <dbReference type="ARBA" id="ARBA00023157"/>
    </source>
</evidence>
<feature type="active site" description="Proton donor" evidence="10">
    <location>
        <position position="403"/>
    </location>
</feature>
<comment type="similarity">
    <text evidence="3 13">Belongs to the glycosyl hydrolase 47 family.</text>
</comment>
<evidence type="ECO:0000313" key="16">
    <source>
        <dbReference type="Proteomes" id="UP001234581"/>
    </source>
</evidence>
<comment type="cofactor">
    <cofactor evidence="1 11">
        <name>Ca(2+)</name>
        <dbReference type="ChEBI" id="CHEBI:29108"/>
    </cofactor>
</comment>
<evidence type="ECO:0000256" key="10">
    <source>
        <dbReference type="PIRSR" id="PIRSR601382-1"/>
    </source>
</evidence>
<feature type="active site" evidence="10">
    <location>
        <position position="294"/>
    </location>
</feature>
<keyword evidence="6 11" id="KW-0106">Calcium</keyword>
<organism evidence="15 16">
    <name type="scientific">Lichtheimia ornata</name>
    <dbReference type="NCBI Taxonomy" id="688661"/>
    <lineage>
        <taxon>Eukaryota</taxon>
        <taxon>Fungi</taxon>
        <taxon>Fungi incertae sedis</taxon>
        <taxon>Mucoromycota</taxon>
        <taxon>Mucoromycotina</taxon>
        <taxon>Mucoromycetes</taxon>
        <taxon>Mucorales</taxon>
        <taxon>Lichtheimiaceae</taxon>
        <taxon>Lichtheimia</taxon>
    </lineage>
</organism>
<dbReference type="GO" id="GO:0005783">
    <property type="term" value="C:endoplasmic reticulum"/>
    <property type="evidence" value="ECO:0007669"/>
    <property type="project" value="TreeGrafter"/>
</dbReference>
<dbReference type="Proteomes" id="UP001234581">
    <property type="component" value="Unassembled WGS sequence"/>
</dbReference>
<dbReference type="EC" id="3.2.1.-" evidence="13"/>
<dbReference type="InterPro" id="IPR050749">
    <property type="entry name" value="Glycosyl_Hydrolase_47"/>
</dbReference>
<evidence type="ECO:0000256" key="2">
    <source>
        <dbReference type="ARBA" id="ARBA00004922"/>
    </source>
</evidence>
<keyword evidence="16" id="KW-1185">Reference proteome</keyword>
<evidence type="ECO:0000256" key="4">
    <source>
        <dbReference type="ARBA" id="ARBA00022723"/>
    </source>
</evidence>
<dbReference type="Pfam" id="PF01532">
    <property type="entry name" value="Glyco_hydro_47"/>
    <property type="match status" value="1"/>
</dbReference>
<keyword evidence="7 12" id="KW-1015">Disulfide bond</keyword>
<dbReference type="GO" id="GO:0005509">
    <property type="term" value="F:calcium ion binding"/>
    <property type="evidence" value="ECO:0007669"/>
    <property type="project" value="InterPro"/>
</dbReference>
<name>A0AAD7V8B0_9FUNG</name>
<dbReference type="PANTHER" id="PTHR11742:SF55">
    <property type="entry name" value="ENDOPLASMIC RETICULUM MANNOSYL-OLIGOSACCHARIDE 1,2-ALPHA-MANNOSIDASE"/>
    <property type="match status" value="1"/>
</dbReference>
<evidence type="ECO:0000256" key="9">
    <source>
        <dbReference type="ARBA" id="ARBA00048605"/>
    </source>
</evidence>
<dbReference type="InterPro" id="IPR001382">
    <property type="entry name" value="Glyco_hydro_47"/>
</dbReference>
<evidence type="ECO:0000256" key="5">
    <source>
        <dbReference type="ARBA" id="ARBA00022801"/>
    </source>
</evidence>
<comment type="caution">
    <text evidence="15">The sequence shown here is derived from an EMBL/GenBank/DDBJ whole genome shotgun (WGS) entry which is preliminary data.</text>
</comment>
<evidence type="ECO:0000256" key="13">
    <source>
        <dbReference type="RuleBase" id="RU361193"/>
    </source>
</evidence>
<keyword evidence="4 11" id="KW-0479">Metal-binding</keyword>
<feature type="transmembrane region" description="Helical" evidence="14">
    <location>
        <begin position="12"/>
        <end position="30"/>
    </location>
</feature>
<keyword evidence="13" id="KW-0326">Glycosidase</keyword>
<gene>
    <name evidence="15" type="ORF">O0I10_004340</name>
</gene>
<evidence type="ECO:0000256" key="1">
    <source>
        <dbReference type="ARBA" id="ARBA00001913"/>
    </source>
</evidence>
<keyword evidence="14" id="KW-0812">Transmembrane</keyword>
<dbReference type="SUPFAM" id="SSF48225">
    <property type="entry name" value="Seven-hairpin glycosidases"/>
    <property type="match status" value="1"/>
</dbReference>
<feature type="disulfide bond" evidence="12">
    <location>
        <begin position="360"/>
        <end position="389"/>
    </location>
</feature>
<feature type="active site" evidence="10">
    <location>
        <position position="486"/>
    </location>
</feature>
<dbReference type="EMBL" id="JARTCD010000016">
    <property type="protein sequence ID" value="KAJ8659747.1"/>
    <property type="molecule type" value="Genomic_DNA"/>
</dbReference>
<comment type="catalytic activity">
    <reaction evidence="8">
        <text>N(4)-(alpha-D-Man-(1-&gt;2)-alpha-D-Man-(1-&gt;2)-alpha-D-Man-(1-&gt;3)-[alpha-D-Man-(1-&gt;3)-[alpha-D-Man-(1-&gt;2)-alpha-D-Man-(1-&gt;6)]-alpha-D-Man-(1-&gt;6)]-beta-D-Man-(1-&gt;4)-beta-D-GlcNAc-(1-&gt;4)-beta-D-GlcNAc)-L-asparaginyl-[protein] (N-glucan mannose isomer 8A1,2,3B1,3) + 3 H2O = N(4)-(alpha-D-Man-(1-&gt;3)-[alpha-D-Man-(1-&gt;3)-[alpha-D-Man-(1-&gt;6)]-alpha-D-Man-(1-&gt;6)]-beta-D-Man-(1-&gt;4)-beta-D-GlcNAc-(1-&gt;4)-beta-D-GlcNAc)-L-asparaginyl-[protein] (N-glucan mannose isomer 5A1,2) + 3 beta-D-mannose</text>
        <dbReference type="Rhea" id="RHEA:56028"/>
        <dbReference type="Rhea" id="RHEA-COMP:14358"/>
        <dbReference type="Rhea" id="RHEA-COMP:14367"/>
        <dbReference type="ChEBI" id="CHEBI:15377"/>
        <dbReference type="ChEBI" id="CHEBI:28563"/>
        <dbReference type="ChEBI" id="CHEBI:59087"/>
        <dbReference type="ChEBI" id="CHEBI:60628"/>
        <dbReference type="EC" id="3.2.1.113"/>
    </reaction>
</comment>
<dbReference type="RefSeq" id="XP_058344660.1">
    <property type="nucleotide sequence ID" value="XM_058484399.1"/>
</dbReference>
<evidence type="ECO:0000256" key="3">
    <source>
        <dbReference type="ARBA" id="ARBA00007658"/>
    </source>
</evidence>
<keyword evidence="5 13" id="KW-0378">Hydrolase</keyword>
<dbReference type="PRINTS" id="PR00747">
    <property type="entry name" value="GLYHDRLASE47"/>
</dbReference>
<protein>
    <recommendedName>
        <fullName evidence="13">alpha-1,2-Mannosidase</fullName>
        <ecNumber evidence="13">3.2.1.-</ecNumber>
    </recommendedName>
</protein>
<proteinExistence type="inferred from homology"/>
<comment type="catalytic activity">
    <reaction evidence="9">
        <text>N(4)-(alpha-D-Man-(1-&gt;2)-alpha-D-Man-(1-&gt;2)-alpha-D-Man-(1-&gt;3)-[alpha-D-Man-(1-&gt;2)-alpha-D-Man-(1-&gt;3)-[alpha-D-Man-(1-&gt;2)-alpha-D-Man-(1-&gt;6)]-alpha-D-Man-(1-&gt;6)]-beta-D-Man-(1-&gt;4)-beta-D-GlcNAc-(1-&gt;4)-beta-D-GlcNAc)-L-asparaginyl-[protein] (N-glucan mannose isomer 9A1,2,3B1,2,3) + 4 H2O = N(4)-(alpha-D-Man-(1-&gt;3)-[alpha-D-Man-(1-&gt;3)-[alpha-D-Man-(1-&gt;6)]-alpha-D-Man-(1-&gt;6)]-beta-D-Man-(1-&gt;4)-beta-D-GlcNAc-(1-&gt;4)-beta-D-GlcNAc)-L-asparaginyl-[protein] (N-glucan mannose isomer 5A1,2) + 4 beta-D-mannose</text>
        <dbReference type="Rhea" id="RHEA:56008"/>
        <dbReference type="Rhea" id="RHEA-COMP:14356"/>
        <dbReference type="Rhea" id="RHEA-COMP:14367"/>
        <dbReference type="ChEBI" id="CHEBI:15377"/>
        <dbReference type="ChEBI" id="CHEBI:28563"/>
        <dbReference type="ChEBI" id="CHEBI:59087"/>
        <dbReference type="ChEBI" id="CHEBI:139493"/>
        <dbReference type="EC" id="3.2.1.113"/>
    </reaction>
</comment>
<dbReference type="GO" id="GO:0036503">
    <property type="term" value="P:ERAD pathway"/>
    <property type="evidence" value="ECO:0007669"/>
    <property type="project" value="UniProtKB-ARBA"/>
</dbReference>